<evidence type="ECO:0000256" key="1">
    <source>
        <dbReference type="SAM" id="MobiDB-lite"/>
    </source>
</evidence>
<feature type="compositionally biased region" description="Basic residues" evidence="1">
    <location>
        <begin position="115"/>
        <end position="127"/>
    </location>
</feature>
<dbReference type="Proteomes" id="UP001372834">
    <property type="component" value="Unassembled WGS sequence"/>
</dbReference>
<feature type="compositionally biased region" description="Basic and acidic residues" evidence="1">
    <location>
        <begin position="100"/>
        <end position="114"/>
    </location>
</feature>
<evidence type="ECO:0000313" key="3">
    <source>
        <dbReference type="Proteomes" id="UP001372834"/>
    </source>
</evidence>
<gene>
    <name evidence="2" type="ORF">RUM43_009051</name>
</gene>
<proteinExistence type="predicted"/>
<feature type="compositionally biased region" description="Basic residues" evidence="1">
    <location>
        <begin position="76"/>
        <end position="99"/>
    </location>
</feature>
<protein>
    <submittedName>
        <fullName evidence="2">Uncharacterized protein</fullName>
    </submittedName>
</protein>
<feature type="region of interest" description="Disordered" evidence="1">
    <location>
        <begin position="51"/>
        <end position="127"/>
    </location>
</feature>
<feature type="compositionally biased region" description="Basic and acidic residues" evidence="1">
    <location>
        <begin position="54"/>
        <end position="75"/>
    </location>
</feature>
<comment type="caution">
    <text evidence="2">The sequence shown here is derived from an EMBL/GenBank/DDBJ whole genome shotgun (WGS) entry which is preliminary data.</text>
</comment>
<accession>A0AAN8P792</accession>
<sequence>MCVEQKLSNSQYGTPKSLAIKSMTNSKMLICRSMTSHVRFSIFSYQSINNQGAYEEKGRGEMRRGLLATRQEEKKEKKKKKKKNGKTVFRKRTKNKLQKIKKDSKQRNRNERKSTKGRIRKNHSTQK</sequence>
<reference evidence="2 3" key="1">
    <citation type="submission" date="2023-10" db="EMBL/GenBank/DDBJ databases">
        <title>Genomes of two closely related lineages of the louse Polyplax serrata with different host specificities.</title>
        <authorList>
            <person name="Martinu J."/>
            <person name="Tarabai H."/>
            <person name="Stefka J."/>
            <person name="Hypsa V."/>
        </authorList>
    </citation>
    <scope>NUCLEOTIDE SEQUENCE [LARGE SCALE GENOMIC DNA]</scope>
    <source>
        <strain evidence="2">HR10_N</strain>
    </source>
</reference>
<evidence type="ECO:0000313" key="2">
    <source>
        <dbReference type="EMBL" id="KAK6623199.1"/>
    </source>
</evidence>
<dbReference type="AlphaFoldDB" id="A0AAN8P792"/>
<dbReference type="EMBL" id="JAWJWE010000038">
    <property type="protein sequence ID" value="KAK6623199.1"/>
    <property type="molecule type" value="Genomic_DNA"/>
</dbReference>
<organism evidence="2 3">
    <name type="scientific">Polyplax serrata</name>
    <name type="common">Common mouse louse</name>
    <dbReference type="NCBI Taxonomy" id="468196"/>
    <lineage>
        <taxon>Eukaryota</taxon>
        <taxon>Metazoa</taxon>
        <taxon>Ecdysozoa</taxon>
        <taxon>Arthropoda</taxon>
        <taxon>Hexapoda</taxon>
        <taxon>Insecta</taxon>
        <taxon>Pterygota</taxon>
        <taxon>Neoptera</taxon>
        <taxon>Paraneoptera</taxon>
        <taxon>Psocodea</taxon>
        <taxon>Troctomorpha</taxon>
        <taxon>Phthiraptera</taxon>
        <taxon>Anoplura</taxon>
        <taxon>Polyplacidae</taxon>
        <taxon>Polyplax</taxon>
    </lineage>
</organism>
<name>A0AAN8P792_POLSC</name>